<comment type="caution">
    <text evidence="3">The sequence shown here is derived from an EMBL/GenBank/DDBJ whole genome shotgun (WGS) entry which is preliminary data.</text>
</comment>
<evidence type="ECO:0000313" key="3">
    <source>
        <dbReference type="EMBL" id="MBN8430382.1"/>
    </source>
</evidence>
<proteinExistence type="predicted"/>
<evidence type="ECO:0000256" key="1">
    <source>
        <dbReference type="SAM" id="Phobius"/>
    </source>
</evidence>
<feature type="domain" description="DUF6249" evidence="2">
    <location>
        <begin position="14"/>
        <end position="122"/>
    </location>
</feature>
<feature type="transmembrane region" description="Helical" evidence="1">
    <location>
        <begin position="72"/>
        <end position="90"/>
    </location>
</feature>
<dbReference type="RefSeq" id="WP_207000304.1">
    <property type="nucleotide sequence ID" value="NZ_JAEKJR010000002.1"/>
</dbReference>
<keyword evidence="1" id="KW-1133">Transmembrane helix</keyword>
<gene>
    <name evidence="3" type="ORF">JF535_05885</name>
</gene>
<reference evidence="3 4" key="1">
    <citation type="submission" date="2020-12" db="EMBL/GenBank/DDBJ databases">
        <title>Oil enriched cultivation method for isolating marine PHA-producing bacteria.</title>
        <authorList>
            <person name="Zheng W."/>
            <person name="Yu S."/>
            <person name="Huang Y."/>
        </authorList>
    </citation>
    <scope>NUCLEOTIDE SEQUENCE [LARGE SCALE GENOMIC DNA]</scope>
    <source>
        <strain evidence="3 4">SN0-2</strain>
    </source>
</reference>
<name>A0ABS3E551_9GAMM</name>
<protein>
    <recommendedName>
        <fullName evidence="2">DUF6249 domain-containing protein</fullName>
    </recommendedName>
</protein>
<keyword evidence="1" id="KW-0812">Transmembrane</keyword>
<accession>A0ABS3E551</accession>
<keyword evidence="4" id="KW-1185">Reference proteome</keyword>
<feature type="transmembrane region" description="Helical" evidence="1">
    <location>
        <begin position="96"/>
        <end position="117"/>
    </location>
</feature>
<dbReference type="InterPro" id="IPR046216">
    <property type="entry name" value="DUF6249"/>
</dbReference>
<keyword evidence="1" id="KW-0472">Membrane</keyword>
<sequence>MNESTLALLVPFGLFLLIGLSLRMLLGYFAKKNGETQQTLRLALEKGADVPAELIESLSANNSHPQEDLRRGIVWTAVAVGLGLIGLLTPDPSNHAFMGTLAAAAIPFAIGVAYFAMHYLAKPQAH</sequence>
<feature type="transmembrane region" description="Helical" evidence="1">
    <location>
        <begin position="6"/>
        <end position="26"/>
    </location>
</feature>
<dbReference type="Pfam" id="PF19762">
    <property type="entry name" value="DUF6249"/>
    <property type="match status" value="1"/>
</dbReference>
<evidence type="ECO:0000259" key="2">
    <source>
        <dbReference type="Pfam" id="PF19762"/>
    </source>
</evidence>
<organism evidence="3 4">
    <name type="scientific">Microbulbifer salipaludis</name>
    <dbReference type="NCBI Taxonomy" id="187980"/>
    <lineage>
        <taxon>Bacteria</taxon>
        <taxon>Pseudomonadati</taxon>
        <taxon>Pseudomonadota</taxon>
        <taxon>Gammaproteobacteria</taxon>
        <taxon>Cellvibrionales</taxon>
        <taxon>Microbulbiferaceae</taxon>
        <taxon>Microbulbifer</taxon>
    </lineage>
</organism>
<dbReference type="Proteomes" id="UP000664293">
    <property type="component" value="Unassembled WGS sequence"/>
</dbReference>
<evidence type="ECO:0000313" key="4">
    <source>
        <dbReference type="Proteomes" id="UP000664293"/>
    </source>
</evidence>
<dbReference type="EMBL" id="JAEKJR010000002">
    <property type="protein sequence ID" value="MBN8430382.1"/>
    <property type="molecule type" value="Genomic_DNA"/>
</dbReference>